<dbReference type="GO" id="GO:0046872">
    <property type="term" value="F:metal ion binding"/>
    <property type="evidence" value="ECO:0007669"/>
    <property type="project" value="UniProtKB-KW"/>
</dbReference>
<dbReference type="GO" id="GO:0006518">
    <property type="term" value="P:peptide metabolic process"/>
    <property type="evidence" value="ECO:0007669"/>
    <property type="project" value="UniProtKB-ARBA"/>
</dbReference>
<comment type="similarity">
    <text evidence="1 8">Belongs to the mandelate racemase/muconate lactonizing enzyme family.</text>
</comment>
<dbReference type="Proteomes" id="UP000886390">
    <property type="component" value="Unassembled WGS sequence"/>
</dbReference>
<dbReference type="SFLD" id="SFLDS00001">
    <property type="entry name" value="Enolase"/>
    <property type="match status" value="1"/>
</dbReference>
<dbReference type="EC" id="5.1.1.-" evidence="8"/>
<dbReference type="PANTHER" id="PTHR48073">
    <property type="entry name" value="O-SUCCINYLBENZOATE SYNTHASE-RELATED"/>
    <property type="match status" value="1"/>
</dbReference>
<dbReference type="GO" id="GO:0016855">
    <property type="term" value="F:racemase and epimerase activity, acting on amino acids and derivatives"/>
    <property type="evidence" value="ECO:0007669"/>
    <property type="project" value="UniProtKB-UniRule"/>
</dbReference>
<comment type="caution">
    <text evidence="10">The sequence shown here is derived from an EMBL/GenBank/DDBJ whole genome shotgun (WGS) entry which is preliminary data.</text>
</comment>
<dbReference type="SUPFAM" id="SSF54826">
    <property type="entry name" value="Enolase N-terminal domain-like"/>
    <property type="match status" value="1"/>
</dbReference>
<feature type="binding site" evidence="7">
    <location>
        <position position="236"/>
    </location>
    <ligand>
        <name>Mg(2+)</name>
        <dbReference type="ChEBI" id="CHEBI:18420"/>
    </ligand>
</feature>
<evidence type="ECO:0000256" key="6">
    <source>
        <dbReference type="PIRSR" id="PIRSR634603-2"/>
    </source>
</evidence>
<feature type="binding site" evidence="6">
    <location>
        <position position="131"/>
    </location>
    <ligand>
        <name>substrate</name>
    </ligand>
</feature>
<keyword evidence="2 7" id="KW-0479">Metal-binding</keyword>
<dbReference type="PANTHER" id="PTHR48073:SF2">
    <property type="entry name" value="O-SUCCINYLBENZOATE SYNTHASE"/>
    <property type="match status" value="1"/>
</dbReference>
<protein>
    <recommendedName>
        <fullName evidence="8">Dipeptide epimerase</fullName>
        <ecNumber evidence="8">5.1.1.-</ecNumber>
    </recommendedName>
</protein>
<feature type="active site" description="Proton acceptor; specific for (S)-substrate epimerization" evidence="5">
    <location>
        <position position="260"/>
    </location>
</feature>
<reference evidence="10" key="1">
    <citation type="journal article" date="2020" name="mSystems">
        <title>Genome- and Community-Level Interaction Insights into Carbon Utilization and Element Cycling Functions of Hydrothermarchaeota in Hydrothermal Sediment.</title>
        <authorList>
            <person name="Zhou Z."/>
            <person name="Liu Y."/>
            <person name="Xu W."/>
            <person name="Pan J."/>
            <person name="Luo Z.H."/>
            <person name="Li M."/>
        </authorList>
    </citation>
    <scope>NUCLEOTIDE SEQUENCE [LARGE SCALE GENOMIC DNA]</scope>
    <source>
        <strain evidence="10">HyVt-507</strain>
    </source>
</reference>
<evidence type="ECO:0000256" key="4">
    <source>
        <dbReference type="ARBA" id="ARBA00023235"/>
    </source>
</evidence>
<dbReference type="CDD" id="cd03319">
    <property type="entry name" value="L-Ala-DL-Glu_epimerase"/>
    <property type="match status" value="1"/>
</dbReference>
<dbReference type="InterPro" id="IPR036849">
    <property type="entry name" value="Enolase-like_C_sf"/>
</dbReference>
<evidence type="ECO:0000256" key="7">
    <source>
        <dbReference type="PIRSR" id="PIRSR634603-3"/>
    </source>
</evidence>
<dbReference type="SFLD" id="SFLDG00180">
    <property type="entry name" value="muconate_cycloisomerase"/>
    <property type="match status" value="1"/>
</dbReference>
<feature type="active site" description="Proton acceptor; specific for (R)-substrate epimerization" evidence="5">
    <location>
        <position position="158"/>
    </location>
</feature>
<accession>A0A7C3C6N0</accession>
<dbReference type="EMBL" id="DRNH01000042">
    <property type="protein sequence ID" value="HFB53241.1"/>
    <property type="molecule type" value="Genomic_DNA"/>
</dbReference>
<keyword evidence="3 7" id="KW-0460">Magnesium</keyword>
<dbReference type="Gene3D" id="3.30.390.10">
    <property type="entry name" value="Enolase-like, N-terminal domain"/>
    <property type="match status" value="1"/>
</dbReference>
<name>A0A7C3C6N0_9BACT</name>
<feature type="binding site" evidence="6">
    <location>
        <position position="316"/>
    </location>
    <ligand>
        <name>substrate</name>
    </ligand>
</feature>
<dbReference type="InterPro" id="IPR013342">
    <property type="entry name" value="Mandelate_racemase_C"/>
</dbReference>
<dbReference type="Pfam" id="PF13378">
    <property type="entry name" value="MR_MLE_C"/>
    <property type="match status" value="1"/>
</dbReference>
<feature type="binding site" evidence="6">
    <location>
        <position position="288"/>
    </location>
    <ligand>
        <name>substrate</name>
    </ligand>
</feature>
<feature type="binding site" evidence="6">
    <location>
        <position position="156"/>
    </location>
    <ligand>
        <name>substrate</name>
    </ligand>
</feature>
<gene>
    <name evidence="10" type="ORF">ENJ67_00780</name>
</gene>
<dbReference type="Gene3D" id="3.20.20.120">
    <property type="entry name" value="Enolase-like C-terminal domain"/>
    <property type="match status" value="1"/>
</dbReference>
<evidence type="ECO:0000256" key="3">
    <source>
        <dbReference type="ARBA" id="ARBA00022842"/>
    </source>
</evidence>
<dbReference type="AlphaFoldDB" id="A0A7C3C6N0"/>
<organism evidence="10">
    <name type="scientific">Sulfurimonas autotrophica</name>
    <dbReference type="NCBI Taxonomy" id="202747"/>
    <lineage>
        <taxon>Bacteria</taxon>
        <taxon>Pseudomonadati</taxon>
        <taxon>Campylobacterota</taxon>
        <taxon>Epsilonproteobacteria</taxon>
        <taxon>Campylobacterales</taxon>
        <taxon>Sulfurimonadaceae</taxon>
        <taxon>Sulfurimonas</taxon>
    </lineage>
</organism>
<feature type="binding site" evidence="7">
    <location>
        <position position="185"/>
    </location>
    <ligand>
        <name>Mg(2+)</name>
        <dbReference type="ChEBI" id="CHEBI:18420"/>
    </ligand>
</feature>
<evidence type="ECO:0000256" key="8">
    <source>
        <dbReference type="RuleBase" id="RU366006"/>
    </source>
</evidence>
<sequence>MKIVSITLTQEKIPLKTPFITALREVHDVEFIRVKILCEDGSFSYGEAPATKAVTGETLQSITEDIASMKELLLTQEPTVALEILHKTSIGSSAKAALDMALFFLLAKQRNKPLKEFFGIQDTIPIKTDITISLGSSKVMLADAEGALREDKDILKVKLGSDIAHAIEVTQLFACKLPHAQLLIDANQAWSLEGSLHYLRETQGCEMELIEQPVDAVDLESLKKITLASSVPILADEAVFTLEDVKKVVQNGCADMINIKLMKCGGLSKAVEILEYARKANVQCMLGSMLEGPYSINAAIYLAFAYRDVVQYVDLDSPLLYKELPEELDFTYEANQIRFKQPALQ</sequence>
<dbReference type="InterPro" id="IPR029017">
    <property type="entry name" value="Enolase-like_N"/>
</dbReference>
<dbReference type="Pfam" id="PF02746">
    <property type="entry name" value="MR_MLE_N"/>
    <property type="match status" value="1"/>
</dbReference>
<dbReference type="InterPro" id="IPR013341">
    <property type="entry name" value="Mandelate_racemase_N_dom"/>
</dbReference>
<evidence type="ECO:0000259" key="9">
    <source>
        <dbReference type="SMART" id="SM00922"/>
    </source>
</evidence>
<evidence type="ECO:0000256" key="5">
    <source>
        <dbReference type="PIRSR" id="PIRSR634603-1"/>
    </source>
</evidence>
<dbReference type="SUPFAM" id="SSF51604">
    <property type="entry name" value="Enolase C-terminal domain-like"/>
    <property type="match status" value="1"/>
</dbReference>
<dbReference type="InterPro" id="IPR029065">
    <property type="entry name" value="Enolase_C-like"/>
</dbReference>
<feature type="binding site" evidence="7">
    <location>
        <position position="211"/>
    </location>
    <ligand>
        <name>Mg(2+)</name>
        <dbReference type="ChEBI" id="CHEBI:18420"/>
    </ligand>
</feature>
<keyword evidence="4 8" id="KW-0413">Isomerase</keyword>
<dbReference type="SMART" id="SM00922">
    <property type="entry name" value="MR_MLE"/>
    <property type="match status" value="1"/>
</dbReference>
<evidence type="ECO:0000256" key="2">
    <source>
        <dbReference type="ARBA" id="ARBA00022723"/>
    </source>
</evidence>
<feature type="binding site" evidence="6">
    <location>
        <position position="290"/>
    </location>
    <ligand>
        <name>substrate</name>
    </ligand>
</feature>
<dbReference type="InterPro" id="IPR034603">
    <property type="entry name" value="Dipeptide_epimerase"/>
</dbReference>
<feature type="domain" description="Mandelate racemase/muconate lactonizing enzyme C-terminal" evidence="9">
    <location>
        <begin position="137"/>
        <end position="232"/>
    </location>
</feature>
<feature type="binding site" evidence="6">
    <location>
        <position position="314"/>
    </location>
    <ligand>
        <name>substrate</name>
    </ligand>
</feature>
<feature type="binding site" evidence="6">
    <location>
        <position position="24"/>
    </location>
    <ligand>
        <name>substrate</name>
    </ligand>
</feature>
<evidence type="ECO:0000313" key="10">
    <source>
        <dbReference type="EMBL" id="HFB53241.1"/>
    </source>
</evidence>
<comment type="cofactor">
    <cofactor evidence="7 8">
        <name>Mg(2+)</name>
        <dbReference type="ChEBI" id="CHEBI:18420"/>
    </cofactor>
    <text evidence="7 8">Binds 1 Mg(2+) ion per subunit.</text>
</comment>
<proteinExistence type="inferred from homology"/>
<evidence type="ECO:0000256" key="1">
    <source>
        <dbReference type="ARBA" id="ARBA00008031"/>
    </source>
</evidence>